<protein>
    <recommendedName>
        <fullName evidence="4">Aminotransferase</fullName>
        <ecNumber evidence="4">2.6.1.-</ecNumber>
    </recommendedName>
</protein>
<dbReference type="Gene3D" id="3.90.1150.10">
    <property type="entry name" value="Aspartate Aminotransferase, domain 1"/>
    <property type="match status" value="1"/>
</dbReference>
<gene>
    <name evidence="6" type="ORF">U732_3059</name>
</gene>
<dbReference type="PROSITE" id="PS00105">
    <property type="entry name" value="AA_TRANSFER_CLASS_1"/>
    <property type="match status" value="1"/>
</dbReference>
<dbReference type="InterPro" id="IPR050881">
    <property type="entry name" value="LL-DAP_aminotransferase"/>
</dbReference>
<proteinExistence type="inferred from homology"/>
<dbReference type="PANTHER" id="PTHR42832:SF3">
    <property type="entry name" value="L-GLUTAMINE--4-(METHYLSULFANYL)-2-OXOBUTANOATE AMINOTRANSFERASE"/>
    <property type="match status" value="1"/>
</dbReference>
<reference evidence="6 7" key="1">
    <citation type="journal article" date="2015" name="Infect. Genet. Evol.">
        <title>Genomic sequences of six botulinum neurotoxin-producing strains representing three clostridial species illustrate the mobility and diversity of botulinum neurotoxin genes.</title>
        <authorList>
            <person name="Smith T.J."/>
            <person name="Hill K.K."/>
            <person name="Xie G."/>
            <person name="Foley B.T."/>
            <person name="Williamson C.H."/>
            <person name="Foster J.T."/>
            <person name="Johnson S.L."/>
            <person name="Chertkov O."/>
            <person name="Teshima H."/>
            <person name="Gibbons H.S."/>
            <person name="Johnsky L.A."/>
            <person name="Karavis M.A."/>
            <person name="Smith L.A."/>
        </authorList>
    </citation>
    <scope>NUCLEOTIDE SEQUENCE [LARGE SCALE GENOMIC DNA]</scope>
    <source>
        <strain evidence="6 7">CDC 2741</strain>
    </source>
</reference>
<dbReference type="RefSeq" id="WP_039631482.1">
    <property type="nucleotide sequence ID" value="NZ_AYSO01000014.1"/>
</dbReference>
<comment type="cofactor">
    <cofactor evidence="1 4">
        <name>pyridoxal 5'-phosphate</name>
        <dbReference type="ChEBI" id="CHEBI:597326"/>
    </cofactor>
</comment>
<dbReference type="InterPro" id="IPR015422">
    <property type="entry name" value="PyrdxlP-dep_Trfase_small"/>
</dbReference>
<dbReference type="SUPFAM" id="SSF53383">
    <property type="entry name" value="PLP-dependent transferases"/>
    <property type="match status" value="1"/>
</dbReference>
<evidence type="ECO:0000313" key="7">
    <source>
        <dbReference type="Proteomes" id="UP000031366"/>
    </source>
</evidence>
<comment type="similarity">
    <text evidence="4">Belongs to the class-I pyridoxal-phosphate-dependent aminotransferase family.</text>
</comment>
<evidence type="ECO:0000256" key="2">
    <source>
        <dbReference type="ARBA" id="ARBA00022576"/>
    </source>
</evidence>
<dbReference type="InterPro" id="IPR004839">
    <property type="entry name" value="Aminotransferase_I/II_large"/>
</dbReference>
<organism evidence="6 7">
    <name type="scientific">Clostridium argentinense CDC 2741</name>
    <dbReference type="NCBI Taxonomy" id="1418104"/>
    <lineage>
        <taxon>Bacteria</taxon>
        <taxon>Bacillati</taxon>
        <taxon>Bacillota</taxon>
        <taxon>Clostridia</taxon>
        <taxon>Eubacteriales</taxon>
        <taxon>Clostridiaceae</taxon>
        <taxon>Clostridium</taxon>
    </lineage>
</organism>
<accession>A0A0C1UJI6</accession>
<name>A0A0C1UJI6_9CLOT</name>
<evidence type="ECO:0000256" key="1">
    <source>
        <dbReference type="ARBA" id="ARBA00001933"/>
    </source>
</evidence>
<dbReference type="InterPro" id="IPR004838">
    <property type="entry name" value="NHTrfase_class1_PyrdxlP-BS"/>
</dbReference>
<evidence type="ECO:0000313" key="6">
    <source>
        <dbReference type="EMBL" id="KIE47430.1"/>
    </source>
</evidence>
<keyword evidence="3 4" id="KW-0808">Transferase</keyword>
<dbReference type="STRING" id="29341.RSJ17_08990"/>
<dbReference type="GO" id="GO:0008483">
    <property type="term" value="F:transaminase activity"/>
    <property type="evidence" value="ECO:0007669"/>
    <property type="project" value="UniProtKB-KW"/>
</dbReference>
<evidence type="ECO:0000259" key="5">
    <source>
        <dbReference type="Pfam" id="PF00155"/>
    </source>
</evidence>
<dbReference type="Proteomes" id="UP000031366">
    <property type="component" value="Unassembled WGS sequence"/>
</dbReference>
<dbReference type="GO" id="GO:0030170">
    <property type="term" value="F:pyridoxal phosphate binding"/>
    <property type="evidence" value="ECO:0007669"/>
    <property type="project" value="InterPro"/>
</dbReference>
<evidence type="ECO:0000256" key="3">
    <source>
        <dbReference type="ARBA" id="ARBA00022679"/>
    </source>
</evidence>
<dbReference type="Gene3D" id="3.40.640.10">
    <property type="entry name" value="Type I PLP-dependent aspartate aminotransferase-like (Major domain)"/>
    <property type="match status" value="1"/>
</dbReference>
<dbReference type="EMBL" id="AYSO01000014">
    <property type="protein sequence ID" value="KIE47430.1"/>
    <property type="molecule type" value="Genomic_DNA"/>
</dbReference>
<dbReference type="CDD" id="cd00609">
    <property type="entry name" value="AAT_like"/>
    <property type="match status" value="1"/>
</dbReference>
<dbReference type="OrthoDB" id="9802328at2"/>
<keyword evidence="2 4" id="KW-0032">Aminotransferase</keyword>
<comment type="caution">
    <text evidence="6">The sequence shown here is derived from an EMBL/GenBank/DDBJ whole genome shotgun (WGS) entry which is preliminary data.</text>
</comment>
<keyword evidence="7" id="KW-1185">Reference proteome</keyword>
<feature type="domain" description="Aminotransferase class I/classII large" evidence="5">
    <location>
        <begin position="32"/>
        <end position="375"/>
    </location>
</feature>
<dbReference type="Pfam" id="PF00155">
    <property type="entry name" value="Aminotran_1_2"/>
    <property type="match status" value="1"/>
</dbReference>
<dbReference type="EC" id="2.6.1.-" evidence="4"/>
<sequence>MKINNRISNLQQYHFKILDEIKKKRKEDGKVVVDLSIGDPDLGVHPNILKALVDGFNIEGFNKYPPYDGTLELKKEVIRHYKDTFNVELTLDEVIILIGSKEGISSIIPAVCDIGDIVLVPEPGYPVYSIASNLWGCIPHTIPLKENKRYLMELKEIPENISSKAKLFFINYPNNPTGATGNGEFFKEIIAYCSEKNIILCNDAAYNEIIPLEEKPISILQFDEEKKSIEFGSFSKLYNMTGFRIGYAVGASEVINALSKIKSNLDSGQFIPIQKAAHASLKLDEEYKNNIKRTYATRRSEVEKILKEKNIKFFSTNATFYIWCRTPKDYTTYEFCSELIDKHGIVVTPGSVFGDLGYDYFRISLTNDIETTKNALLMLDKYN</sequence>
<dbReference type="InterPro" id="IPR015421">
    <property type="entry name" value="PyrdxlP-dep_Trfase_major"/>
</dbReference>
<dbReference type="InterPro" id="IPR015424">
    <property type="entry name" value="PyrdxlP-dep_Trfase"/>
</dbReference>
<evidence type="ECO:0000256" key="4">
    <source>
        <dbReference type="RuleBase" id="RU000481"/>
    </source>
</evidence>
<dbReference type="PANTHER" id="PTHR42832">
    <property type="entry name" value="AMINO ACID AMINOTRANSFERASE"/>
    <property type="match status" value="1"/>
</dbReference>
<dbReference type="AlphaFoldDB" id="A0A0C1UJI6"/>